<evidence type="ECO:0000256" key="4">
    <source>
        <dbReference type="PROSITE-ProRule" id="PRU00076"/>
    </source>
</evidence>
<feature type="domain" description="EGF-like" evidence="7">
    <location>
        <begin position="740"/>
        <end position="772"/>
    </location>
</feature>
<evidence type="ECO:0000256" key="1">
    <source>
        <dbReference type="ARBA" id="ARBA00022536"/>
    </source>
</evidence>
<dbReference type="Gene3D" id="2.120.10.30">
    <property type="entry name" value="TolB, C-terminal domain"/>
    <property type="match status" value="2"/>
</dbReference>
<dbReference type="SMART" id="SM00181">
    <property type="entry name" value="EGF"/>
    <property type="match status" value="22"/>
</dbReference>
<dbReference type="InterPro" id="IPR013783">
    <property type="entry name" value="Ig-like_fold"/>
</dbReference>
<dbReference type="InterPro" id="IPR002859">
    <property type="entry name" value="PKD/REJ-like"/>
</dbReference>
<feature type="disulfide bond" evidence="4">
    <location>
        <begin position="1255"/>
        <end position="1264"/>
    </location>
</feature>
<feature type="region of interest" description="Disordered" evidence="5">
    <location>
        <begin position="5215"/>
        <end position="5238"/>
    </location>
</feature>
<evidence type="ECO:0000313" key="8">
    <source>
        <dbReference type="EMBL" id="EFC41524.1"/>
    </source>
</evidence>
<reference evidence="8 9" key="1">
    <citation type="journal article" date="2010" name="Cell">
        <title>The genome of Naegleria gruberi illuminates early eukaryotic versatility.</title>
        <authorList>
            <person name="Fritz-Laylin L.K."/>
            <person name="Prochnik S.E."/>
            <person name="Ginger M.L."/>
            <person name="Dacks J.B."/>
            <person name="Carpenter M.L."/>
            <person name="Field M.C."/>
            <person name="Kuo A."/>
            <person name="Paredez A."/>
            <person name="Chapman J."/>
            <person name="Pham J."/>
            <person name="Shu S."/>
            <person name="Neupane R."/>
            <person name="Cipriano M."/>
            <person name="Mancuso J."/>
            <person name="Tu H."/>
            <person name="Salamov A."/>
            <person name="Lindquist E."/>
            <person name="Shapiro H."/>
            <person name="Lucas S."/>
            <person name="Grigoriev I.V."/>
            <person name="Cande W.Z."/>
            <person name="Fulton C."/>
            <person name="Rokhsar D.S."/>
            <person name="Dawson S.C."/>
        </authorList>
    </citation>
    <scope>NUCLEOTIDE SEQUENCE [LARGE SCALE GENOMIC DNA]</scope>
    <source>
        <strain evidence="8 9">NEG-M</strain>
    </source>
</reference>
<feature type="domain" description="EGF-like" evidence="7">
    <location>
        <begin position="2526"/>
        <end position="2565"/>
    </location>
</feature>
<organism evidence="9">
    <name type="scientific">Naegleria gruberi</name>
    <name type="common">Amoeba</name>
    <dbReference type="NCBI Taxonomy" id="5762"/>
    <lineage>
        <taxon>Eukaryota</taxon>
        <taxon>Discoba</taxon>
        <taxon>Heterolobosea</taxon>
        <taxon>Tetramitia</taxon>
        <taxon>Eutetramitia</taxon>
        <taxon>Vahlkampfiidae</taxon>
        <taxon>Naegleria</taxon>
    </lineage>
</organism>
<dbReference type="OrthoDB" id="283575at2759"/>
<dbReference type="Pfam" id="PF07974">
    <property type="entry name" value="EGF_2"/>
    <property type="match status" value="1"/>
</dbReference>
<keyword evidence="6" id="KW-0472">Membrane</keyword>
<gene>
    <name evidence="8" type="ORF">NAEGRDRAFT_70543</name>
</gene>
<protein>
    <submittedName>
        <fullName evidence="8">Predicted protein</fullName>
    </submittedName>
</protein>
<feature type="disulfide bond" evidence="4">
    <location>
        <begin position="3924"/>
        <end position="3941"/>
    </location>
</feature>
<dbReference type="GeneID" id="8850738"/>
<feature type="domain" description="EGF-like" evidence="7">
    <location>
        <begin position="3819"/>
        <end position="3858"/>
    </location>
</feature>
<keyword evidence="3 4" id="KW-1015">Disulfide bond</keyword>
<feature type="disulfide bond" evidence="4">
    <location>
        <begin position="2643"/>
        <end position="2652"/>
    </location>
</feature>
<feature type="domain" description="EGF-like" evidence="7">
    <location>
        <begin position="2621"/>
        <end position="2653"/>
    </location>
</feature>
<dbReference type="KEGG" id="ngr:NAEGRDRAFT_70543"/>
<dbReference type="Gene3D" id="2.10.25.10">
    <property type="entry name" value="Laminin"/>
    <property type="match status" value="11"/>
</dbReference>
<evidence type="ECO:0000259" key="7">
    <source>
        <dbReference type="PROSITE" id="PS50026"/>
    </source>
</evidence>
<keyword evidence="6" id="KW-0812">Transmembrane</keyword>
<feature type="domain" description="EGF-like" evidence="7">
    <location>
        <begin position="2429"/>
        <end position="2468"/>
    </location>
</feature>
<evidence type="ECO:0000256" key="2">
    <source>
        <dbReference type="ARBA" id="ARBA00022737"/>
    </source>
</evidence>
<feature type="domain" description="EGF-like" evidence="7">
    <location>
        <begin position="889"/>
        <end position="928"/>
    </location>
</feature>
<dbReference type="PANTHER" id="PTHR11219">
    <property type="entry name" value="TENEURIN AND N-ACETYLGLUCOSAMINE-1-PHOSPHODIESTER ALPHA-N-ACETYLGLUCOSAMINIDASE"/>
    <property type="match status" value="1"/>
</dbReference>
<dbReference type="PROSITE" id="PS01186">
    <property type="entry name" value="EGF_2"/>
    <property type="match status" value="7"/>
</dbReference>
<feature type="disulfide bond" evidence="4">
    <location>
        <begin position="840"/>
        <end position="849"/>
    </location>
</feature>
<keyword evidence="6" id="KW-1133">Transmembrane helix</keyword>
<evidence type="ECO:0000256" key="5">
    <source>
        <dbReference type="SAM" id="MobiDB-lite"/>
    </source>
</evidence>
<dbReference type="Gene3D" id="2.40.10.500">
    <property type="match status" value="1"/>
</dbReference>
<feature type="domain" description="EGF-like" evidence="7">
    <location>
        <begin position="4009"/>
        <end position="4042"/>
    </location>
</feature>
<keyword evidence="1 4" id="KW-0245">EGF-like domain</keyword>
<sequence>MWCFYSTAPKNEITCIALLLSVLIIILNISNNAYVECTGTYKSMVIGGMSSDLNNVAISSIYINPGNIYLDATAGVLYTTETAKIRKITLSSGIISTVVGSGTPGTTYTTDPTTTQTHTPKSLTRWKTHLIWIDANMRIRKLDSSTNQVSVIFSAGYGNSDNTVTNPLLVQSGSSLSITVDPSDNIYFADYSNWLIRKIDGNTNVASVYKSGLLGYTNQIKYCNGGLYAYVNDNVNFYIQKLTESGGTVYANTAVGGGSSKSTGISGTSYLMDGTNFVTKMDCYNNELYWNAYDYSIRKLTTGGIVQQVLGNGYRGESADGTVTSSSIIGYIEYFTINPTNGDLYFAENNYNIRKLVGTTLSSFLHYRNVLNERNAKTLQLVPSAIALYSDGFYLADTNSIKFYNLTSSTIKHYAGYFYLPYNNKAPSGSDNIGGSYVTARYSNILSMTCTPTGDIYMIDNYSPGFFLKLLSKSTGLVTIVAGAASGSDCVNGNTPTACTITNAKNLQYYNGEIYFASDNYIYKISSSTGKIVVVLGGGASTSDGASSSANIATLFSFTIRPSDGKIYYFQQIGSTFYLKVFTASTVATRFTTSSVTIKDFYVNDNGNVYYTESGALKLFTPATANANTGTITSYAGNSAGTYNDGETLANTKFNTLVGLTFASDNNLMLIAESDELRKIYMTCDANYGGSYCNLPYCYSKRSDDISVCNSHGTCTAINTCTCATGYSNSNCSSWTCNGYSNSVTTGCSNQGTCTAYNSCSCSSNYYGANCSVTTCNGVYSNSSQVCSGHGACSTFNTCSCSLNYYGFNCEIFDCYYVAKTNSSVCSGHGTCMDYNSCSCSSNYYGSNCSITTCYGTLQNYSSVCNSHGSCVGLDSCQCNSNYGGSQCQYPYCFGILSNETSVCSEHGSCVDYNSCTCSSNYYGSNCSITTCYGTLQNNSSVCNSHGSCVGLDSCQCNSNFGGSQCQYPNCFGIFGHGDCPSLNNCNCTAGYFGADCSLNTAVIVQTYECFGISSLEDTVVCSGKGECIGNDLCKCSNGFFGSKCNVTSCNGKRQDNPTVCSGKGKCFEDGHCQCSYGYGGQDCQVKTCFGKTSLDPNVCSGRGVCVDIDTCQCFSSNGISVKITGDECENLLCKGVYNGVEDFYSSNDFRVCSKHGNCSTGGCSCAAGYYGDKCEMFNCNSIAKNNSHVCSGHGDCVGINTCSCYSDSTNGFYSGSDCNTCHPAYTGANCNVKTCTGSTCMNGGSCGTDNSCDCIGNFTGLICETCKSNSYGSQCNVYCNSQSTCNGHGQCGSDGQCICFSDTKNGYWNGSSCSSCQNGYFGSDCFAHFESFNSTYVNEIYSQVTDFFDGVIFKLFAPPSYLPNTVPCSKLIYIDDQPLFGTEPKCFWIDKENGDFKIQFDYDFTLNSSSVIGNHFRVNRNLFTTLTRRLNKLGAFSTRTIVDDTIIYLMPPNTVKSPVADVKSSKRIYSETEDMIFSGSDSFSGDRKELDYTWSIEGNSINSTVENFIKSNKQATIKIDKGLLKLGIYKLTLVVRSTVTSEVSLINIFTLQILEYQVPSVSIYGSKKIRQKSTEKPVHIKKTTTIPDYLKNETMNIEWQQIEGPNVDFKKDIYNNLIIESFTKGAFKYVFKISITPEKNSSLSSSDYVIINTEQPELSLYLSLKSVTNYSSTIQVNYQDPENNTDETELWQWSCINSETDGYCGDGVVDKMSFHSKNHSTLFIVDKSDFSLSTLQKPTFTLSIRKGERKASCSITLNIVHLPPILNIIDISPDFKSVVNSDEKFSIEVSHSKQDLSDSSLSIKTEWKIDTSIVSESETTRIESTDSFSTTTTMLSTSSYVQVVSKNTQSAIIIDAREFDEGTEKTIALKVSYVQTNESNIVNGIPEEIEIASTESSTTITKATQPQKCPCSITPSNGVSMETEFKVSCVNCQNEQNTIEITQGYVDSETGIKIQVPISEEDTVKIPAVVSSSSNTPQAAPVKWFVELTDTESGESRTMYTNITVTTVVVNTTEEIWQQVSNQTTEIISAIIQDGNPIESISQTVNTIVSTSQLLQSLPQVQHQDSETITKIQTQLLSTLASAVETTRVETSIESTSSMVVYAVYSVIKSDEIIVPVVTDKSISILNEVVDQAVKSNLQISTETSQTVMSIVENLQSSVENITSTLEQLNIYDQLVNVTENLAYSIVKEQTVSADPIVLQTSSLSIQVDKIYFTDLSDSVISSITTEMESVNKTILVNISLPSFITMETEYVEITYSMVVEEYSSTILQQILTNITNTTTLQIASPVITSFSIMETSESSVANQLMSSQNVSIEMLVDSGDFIEFSSSYSCMGVNTGNMSLESHNCTAEYDESTSSVKCNCIFNQLQISNLVVVRNVTTIIEEVVEMEEYTCFGISSLEDTVVCSGKGECIGNDLCKCSNGFFGSKCNVTSCNGKRQDNPTVCSGKGKCFEDGHCQCSYGYGGKDCQVKTCFGKTSLDPNVCSGRGVCVDVDKCQCYVFNNTNVKITGSTCENLLCRGVYNGVEDYFATTDYRACSNHGKCVINATTLEGKCQCNSGYYGTYCGAFNCYGLANNDTNVCSGHGSCTGINSCSCYSNSTKGFYSGSTCSSCHPAYSGANCLTRYCNNSTCLHGGTCVNNICNCVGNFTGLLCESCKTYQYGSNCDIYCNPKTFCNSHGSCTSAGKCSCYVDTSNGYWNGTSCAYCRNNYYGTKCLTYVGSYNSTLVDNIYAQVSDYYDAITFKLIAPSTYTANTVTCSKLIHPDDFSLFGSEPKCFWTDKANGIFTIQFDFDNDFDLSSGSNSFRLNSYIFSTTTTILNEYYISVFFILSKTVIPPVAKVKSTKKVYSTTEDLAFSGTNSYSGDKKELDYTWDIQGNNIPAIVKNKVQANKLPSIKIDKGYLLPGVYKVLLIVRSKVTNEVSSKESFSFQIQGYAVPSVSVSGNKETTYKSTEKLVLVKKTTTIPDYISGSSVSIEWEQLEGPSLSFKKDAYNNLIIDSFIKGKWKFVFKITITAAQNSSLSSSDYVIINTEQPELSLYLSLKSVTNYSSTIQVNYQDPENNTDETELWQWSCINSETDGYCGDGITDKLALYSKNRAAVVNANYTDFSILTLTKPKLTLTITKGERKASCSITLNIVHPPPILSIIGISPVATKVVNSNDKISIEVQKSSQDLTDTTISVKTEWKVDETGISQSETSTLQSTTTSQITTTTTVTSASSSIQVVNKNEQSAIIINAAGLEELVDHSIQLKVSYIQKNESNLIDGSPEVIEIASTESSTNFAKATQPQKCPCFVSPSNGVSMQTDFTLTCQNCQNEQNSIEITQGYIDKETNTKIPVPLNEDNVMRIPALVSTDSQLTTQRNETMTLFIELTDTKTGESRMMYTNVTVATVEATSMTDVIQQVRNQTSEIISNFNRDGDSSQGISQTVNTIVSINQMLQTLPEAAKRSTLVTNIQTNLLNTLETVTETISETITATTTSLVVYAAQSIVKNEVNLDPVVIDKSISILDNTIEQATKSQVEITTETTKTFLTVIETLYTNIENITNTNTQFNSLEKVSSLTKNLATSIVIEQPVSADPVILQTSTLTVVVDKVYLTDFSNSTISTSGNDVSVNISIPAIESMSKDNHFTSMTYSVTIEENTAMLVDSTISSSVTTIVQNIKTSLTTTTTVEVVSSVSTSFSIVENVTTVTSQILDELSSKNVTVEMSVEELPLLPPQTNITYTYSCVGVESDMSLNGKQCTASYDEQTSTVKCNCQFTELAIDNLLVIRNITTVQEITTTLSFDCFGISSLETKVVCSGNGECIGNDLCKCSNGFFGYKCNITSCNGKRQDDPTVCSGKGKCSSDGKCTCQFGYGGQACQDKTCYGISSTDAKVCSGRGTCLDIDKCSCLSISGVKITGDSCENLLCRGIYNGVEDYYSSTDFRVCSNHGKCFINSTSGVAGCICNSGYYGEKCDQFDCNSISKSSSNVCSGHGQCVDVNTCSCVNDDVNGHYYGSDCNTCHPAYTGPTCTERSCTVSTCLNGGSCGSNNTCVCTGNFDGFICEKCKTNYYGPNCDIYCNGQTTCNGHGNCDITGKCSCYQDRDNGYWNGISCNDCMNGYFGSDCATYFGSFNSTYINEIYAQINELFDGVTLKLFAPPSYTANTVPCSKLIHADDLQLLGTEPKCFWTDKANGNFKIQFDYDFSLTASSNIRVNKYAFSKITTTIIEIYIRIYFIISQTVKPPVAQVTSSKKLFSYYEDIIFSGSNSYSGDKKELEYIWDIQGDSISSTVLNNIRSNKLSTITIQKGSLIKGVYTLILKVKSQISAQYSSIETIAFQVQDVEMASVLISGEKQNTFKSTDKLVSIKKVTYLPTYLKDQAINVDWEQIEGPSIRYHKDSYQNLIIEKFASGKVKYVFKVTIIVANQTSTISDFAIINTYQPDLSLSLSLKETSSMRNVIQVSSEDPENNVDEKEVWKWTCINSETNGYCGDGILDKMSLYSKNHSSIVIFNQEDFSTLTLTKPKLTLTITKGERQTSSSITLNIVHSPPMVTYIAVEPTSNSIINSNGRISIEVQHSNQDLTDSSVSVKSQWKIDNGVVSESFTSKSYASNSLTTITTISPTSENIQVVNKNEQSAIIVNSKQLEEGVAHAIQFKASYVQKSESSEIEIASTESSNSFTKAAQPQKCPCTVSPSEGISMQTDFTLTCQNCQNQQNTIQIKQGYIDVDTGIMIYIPLTQEKTMKLPSSSSSTSNSTTVKIFVELTDTQTGEFRIMYYHVTVMRVVVTSITQIVQQVTTQTNTIMSSFVKDGDSSQSISQTINTIVSTNQMLQTLPESEKSATTITNIQTTLLDILANATETTSEETISESTSSMIVYAIHTMLKNEQNIGQVVIEKSVNALENIVEQNFRTNVGVPPQTTQTFMSVVENLVYASENITNLKDQFARDEEISALTEKLALTIVKGEPVSASAVVLNSGVSIVKADKEYVKYLSQSVIGSPSSTDGKYQANIVNITMPDILVSDSNPFGSATYSVVVKENIPIIVQKLINQQDENSTIVVVSPVSTSFSIQSNTTAVGLRQNVTFHIRVSKDDYGIFDISSYSCVRVQSDLGNDYSSCSISGYNNATSTTDCNCVFSDLFISNVIVVKNTSLRTFQAANTTYLTTQDIIIISTVIGGTCFISITCFFIALVAGVIYRRGSCVCCCCGRRRKTRPQEEKDNSSDDVEMTVRAQMISLPSKNSYQESANTTSTQSQGSISVRMLV</sequence>
<evidence type="ECO:0000256" key="3">
    <source>
        <dbReference type="ARBA" id="ARBA00023157"/>
    </source>
</evidence>
<comment type="caution">
    <text evidence="4">Lacks conserved residue(s) required for the propagation of feature annotation.</text>
</comment>
<feature type="disulfide bond" evidence="4">
    <location>
        <begin position="2555"/>
        <end position="2564"/>
    </location>
</feature>
<dbReference type="InterPro" id="IPR009030">
    <property type="entry name" value="Growth_fac_rcpt_cys_sf"/>
</dbReference>
<evidence type="ECO:0000256" key="6">
    <source>
        <dbReference type="SAM" id="Phobius"/>
    </source>
</evidence>
<feature type="disulfide bond" evidence="4">
    <location>
        <begin position="2458"/>
        <end position="2467"/>
    </location>
</feature>
<dbReference type="VEuPathDB" id="AmoebaDB:NAEGRDRAFT_70543"/>
<feature type="disulfide bond" evidence="4">
    <location>
        <begin position="1075"/>
        <end position="1084"/>
    </location>
</feature>
<feature type="domain" description="EGF-like" evidence="7">
    <location>
        <begin position="817"/>
        <end position="850"/>
    </location>
</feature>
<feature type="disulfide bond" evidence="4">
    <location>
        <begin position="3943"/>
        <end position="3952"/>
    </location>
</feature>
<feature type="disulfide bond" evidence="4">
    <location>
        <begin position="4032"/>
        <end position="4041"/>
    </location>
</feature>
<feature type="domain" description="EGF-like" evidence="7">
    <location>
        <begin position="1046"/>
        <end position="1085"/>
    </location>
</feature>
<dbReference type="Pfam" id="PF02010">
    <property type="entry name" value="REJ"/>
    <property type="match status" value="3"/>
</dbReference>
<accession>D2VNL7</accession>
<feature type="compositionally biased region" description="Polar residues" evidence="5">
    <location>
        <begin position="5215"/>
        <end position="5232"/>
    </location>
</feature>
<dbReference type="SUPFAM" id="SSF63825">
    <property type="entry name" value="YWTD domain"/>
    <property type="match status" value="1"/>
</dbReference>
<dbReference type="Proteomes" id="UP000006671">
    <property type="component" value="Unassembled WGS sequence"/>
</dbReference>
<feature type="transmembrane region" description="Helical" evidence="6">
    <location>
        <begin position="5143"/>
        <end position="5167"/>
    </location>
</feature>
<dbReference type="Pfam" id="PF25024">
    <property type="entry name" value="EGF_TEN"/>
    <property type="match status" value="1"/>
</dbReference>
<dbReference type="SUPFAM" id="SSF57184">
    <property type="entry name" value="Growth factor receptor domain"/>
    <property type="match status" value="1"/>
</dbReference>
<dbReference type="PROSITE" id="PS50026">
    <property type="entry name" value="EGF_3"/>
    <property type="match status" value="11"/>
</dbReference>
<dbReference type="Gene3D" id="2.60.40.10">
    <property type="entry name" value="Immunoglobulins"/>
    <property type="match status" value="1"/>
</dbReference>
<dbReference type="eggNOG" id="KOG1225">
    <property type="taxonomic scope" value="Eukaryota"/>
</dbReference>
<feature type="disulfide bond" evidence="4">
    <location>
        <begin position="762"/>
        <end position="771"/>
    </location>
</feature>
<dbReference type="RefSeq" id="XP_002674268.1">
    <property type="nucleotide sequence ID" value="XM_002674222.1"/>
</dbReference>
<feature type="disulfide bond" evidence="4">
    <location>
        <begin position="918"/>
        <end position="927"/>
    </location>
</feature>
<dbReference type="InterPro" id="IPR000742">
    <property type="entry name" value="EGF"/>
</dbReference>
<dbReference type="InterPro" id="IPR011042">
    <property type="entry name" value="6-blade_b-propeller_TolB-like"/>
</dbReference>
<feature type="disulfide bond" evidence="4">
    <location>
        <begin position="2536"/>
        <end position="2553"/>
    </location>
</feature>
<feature type="disulfide bond" evidence="4">
    <location>
        <begin position="3848"/>
        <end position="3857"/>
    </location>
</feature>
<dbReference type="OMA" id="CINSETD"/>
<dbReference type="InterPro" id="IPR051216">
    <property type="entry name" value="Teneurin"/>
</dbReference>
<evidence type="ECO:0000313" key="9">
    <source>
        <dbReference type="Proteomes" id="UP000006671"/>
    </source>
</evidence>
<feature type="domain" description="EGF-like" evidence="7">
    <location>
        <begin position="1232"/>
        <end position="1265"/>
    </location>
</feature>
<dbReference type="InParanoid" id="D2VNL7"/>
<dbReference type="STRING" id="5762.D2VNL7"/>
<keyword evidence="2" id="KW-0677">Repeat</keyword>
<dbReference type="InterPro" id="IPR013111">
    <property type="entry name" value="EGF_extracell"/>
</dbReference>
<feature type="domain" description="EGF-like" evidence="7">
    <location>
        <begin position="3914"/>
        <end position="3953"/>
    </location>
</feature>
<dbReference type="SUPFAM" id="SSF101898">
    <property type="entry name" value="NHL repeat"/>
    <property type="match status" value="1"/>
</dbReference>
<name>D2VNL7_NAEGR</name>
<proteinExistence type="predicted"/>
<dbReference type="PANTHER" id="PTHR11219:SF69">
    <property type="entry name" value="TENEURIN-A"/>
    <property type="match status" value="1"/>
</dbReference>
<keyword evidence="9" id="KW-1185">Reference proteome</keyword>
<dbReference type="PROSITE" id="PS00022">
    <property type="entry name" value="EGF_1"/>
    <property type="match status" value="13"/>
</dbReference>
<dbReference type="EMBL" id="GG738885">
    <property type="protein sequence ID" value="EFC41524.1"/>
    <property type="molecule type" value="Genomic_DNA"/>
</dbReference>